<reference evidence="3" key="1">
    <citation type="submission" date="2021-03" db="EMBL/GenBank/DDBJ databases">
        <title>Evolutionary innovations through gain and loss of genes in the ectomycorrhizal Boletales.</title>
        <authorList>
            <person name="Wu G."/>
            <person name="Miyauchi S."/>
            <person name="Morin E."/>
            <person name="Yang Z.-L."/>
            <person name="Xu J."/>
            <person name="Martin F.M."/>
        </authorList>
    </citation>
    <scope>NUCLEOTIDE SEQUENCE</scope>
    <source>
        <strain evidence="3">BR01</strain>
    </source>
</reference>
<keyword evidence="2" id="KW-1133">Transmembrane helix</keyword>
<comment type="caution">
    <text evidence="3">The sequence shown here is derived from an EMBL/GenBank/DDBJ whole genome shotgun (WGS) entry which is preliminary data.</text>
</comment>
<dbReference type="AlphaFoldDB" id="A0A8I2YFU7"/>
<sequence>MPTTIRSVTPFFNNSTTPLPPFPAMLTDQLELFGTPHSPSTGHLASDSDSSEDGVSATPHNDTPVPNSTSKPVSRQFKLVRASSPYQKKTTPTPTGTSKKPQSRGVSLASSLSSLEDSDHTSVSSSDDTSSTLSDDSKIPKPPGEPGRPGKGGYNLKTALDWNHKTFVKFKTFTHNLIDKHLDVTKCASAQSTALMKLVRDKVQDKFPDLENYSNCWPVNDMIMMRLKYTSSHARRQEMEMAARKRTSLKVGVYIPFCVLYSNAIVMLKALDTYSSVLYYWQFGVSQDLKIYW</sequence>
<keyword evidence="2" id="KW-0472">Membrane</keyword>
<keyword evidence="2" id="KW-0812">Transmembrane</keyword>
<dbReference type="EMBL" id="JAGFBS010000040">
    <property type="protein sequence ID" value="KAG6371102.1"/>
    <property type="molecule type" value="Genomic_DNA"/>
</dbReference>
<name>A0A8I2YFU7_9AGAM</name>
<evidence type="ECO:0000313" key="4">
    <source>
        <dbReference type="Proteomes" id="UP000683000"/>
    </source>
</evidence>
<evidence type="ECO:0000313" key="3">
    <source>
        <dbReference type="EMBL" id="KAG6371102.1"/>
    </source>
</evidence>
<keyword evidence="4" id="KW-1185">Reference proteome</keyword>
<dbReference type="Proteomes" id="UP000683000">
    <property type="component" value="Unassembled WGS sequence"/>
</dbReference>
<evidence type="ECO:0000256" key="1">
    <source>
        <dbReference type="SAM" id="MobiDB-lite"/>
    </source>
</evidence>
<dbReference type="OrthoDB" id="2686745at2759"/>
<gene>
    <name evidence="3" type="ORF">JVT61DRAFT_10643</name>
</gene>
<organism evidence="3 4">
    <name type="scientific">Boletus reticuloceps</name>
    <dbReference type="NCBI Taxonomy" id="495285"/>
    <lineage>
        <taxon>Eukaryota</taxon>
        <taxon>Fungi</taxon>
        <taxon>Dikarya</taxon>
        <taxon>Basidiomycota</taxon>
        <taxon>Agaricomycotina</taxon>
        <taxon>Agaricomycetes</taxon>
        <taxon>Agaricomycetidae</taxon>
        <taxon>Boletales</taxon>
        <taxon>Boletineae</taxon>
        <taxon>Boletaceae</taxon>
        <taxon>Boletoideae</taxon>
        <taxon>Boletus</taxon>
    </lineage>
</organism>
<protein>
    <submittedName>
        <fullName evidence="3">Uncharacterized protein</fullName>
    </submittedName>
</protein>
<feature type="compositionally biased region" description="Polar residues" evidence="1">
    <location>
        <begin position="58"/>
        <end position="73"/>
    </location>
</feature>
<proteinExistence type="predicted"/>
<accession>A0A8I2YFU7</accession>
<feature type="compositionally biased region" description="Polar residues" evidence="1">
    <location>
        <begin position="1"/>
        <end position="17"/>
    </location>
</feature>
<feature type="region of interest" description="Disordered" evidence="1">
    <location>
        <begin position="1"/>
        <end position="155"/>
    </location>
</feature>
<evidence type="ECO:0000256" key="2">
    <source>
        <dbReference type="SAM" id="Phobius"/>
    </source>
</evidence>
<feature type="compositionally biased region" description="Low complexity" evidence="1">
    <location>
        <begin position="83"/>
        <end position="134"/>
    </location>
</feature>
<feature type="transmembrane region" description="Helical" evidence="2">
    <location>
        <begin position="251"/>
        <end position="271"/>
    </location>
</feature>